<evidence type="ECO:0000313" key="2">
    <source>
        <dbReference type="EMBL" id="SBR44832.1"/>
    </source>
</evidence>
<organism evidence="2">
    <name type="scientific">Nothobranchius pienaari</name>
    <dbReference type="NCBI Taxonomy" id="704102"/>
    <lineage>
        <taxon>Eukaryota</taxon>
        <taxon>Metazoa</taxon>
        <taxon>Chordata</taxon>
        <taxon>Craniata</taxon>
        <taxon>Vertebrata</taxon>
        <taxon>Euteleostomi</taxon>
        <taxon>Actinopterygii</taxon>
        <taxon>Neopterygii</taxon>
        <taxon>Teleostei</taxon>
        <taxon>Neoteleostei</taxon>
        <taxon>Acanthomorphata</taxon>
        <taxon>Ovalentaria</taxon>
        <taxon>Atherinomorphae</taxon>
        <taxon>Cyprinodontiformes</taxon>
        <taxon>Nothobranchiidae</taxon>
        <taxon>Nothobranchius</taxon>
    </lineage>
</organism>
<dbReference type="EMBL" id="HAEF01007450">
    <property type="protein sequence ID" value="SBR44832.1"/>
    <property type="molecule type" value="Transcribed_RNA"/>
</dbReference>
<dbReference type="GO" id="GO:0008233">
    <property type="term" value="F:peptidase activity"/>
    <property type="evidence" value="ECO:0007669"/>
    <property type="project" value="UniProtKB-KW"/>
</dbReference>
<feature type="non-terminal residue" evidence="2">
    <location>
        <position position="344"/>
    </location>
</feature>
<reference evidence="2" key="1">
    <citation type="submission" date="2016-05" db="EMBL/GenBank/DDBJ databases">
        <authorList>
            <person name="Lavstsen T."/>
            <person name="Jespersen J.S."/>
        </authorList>
    </citation>
    <scope>NUCLEOTIDE SEQUENCE</scope>
    <source>
        <tissue evidence="2">Brain</tissue>
    </source>
</reference>
<feature type="region of interest" description="Disordered" evidence="1">
    <location>
        <begin position="126"/>
        <end position="162"/>
    </location>
</feature>
<keyword evidence="2" id="KW-0378">Hydrolase</keyword>
<gene>
    <name evidence="2" type="primary">Nfu_g_1_025432</name>
</gene>
<dbReference type="AlphaFoldDB" id="A0A1A8LJP7"/>
<proteinExistence type="predicted"/>
<name>A0A1A8LJP7_9TELE</name>
<reference evidence="2" key="2">
    <citation type="submission" date="2016-06" db="EMBL/GenBank/DDBJ databases">
        <title>The genome of a short-lived fish provides insights into sex chromosome evolution and the genetic control of aging.</title>
        <authorList>
            <person name="Reichwald K."/>
            <person name="Felder M."/>
            <person name="Petzold A."/>
            <person name="Koch P."/>
            <person name="Groth M."/>
            <person name="Platzer M."/>
        </authorList>
    </citation>
    <scope>NUCLEOTIDE SEQUENCE</scope>
    <source>
        <tissue evidence="2">Brain</tissue>
    </source>
</reference>
<accession>A0A1A8LJP7</accession>
<keyword evidence="2" id="KW-0645">Protease</keyword>
<evidence type="ECO:0000256" key="1">
    <source>
        <dbReference type="SAM" id="MobiDB-lite"/>
    </source>
</evidence>
<protein>
    <submittedName>
        <fullName evidence="2">Aspartyl protease</fullName>
    </submittedName>
</protein>
<dbReference type="GO" id="GO:0006508">
    <property type="term" value="P:proteolysis"/>
    <property type="evidence" value="ECO:0007669"/>
    <property type="project" value="UniProtKB-KW"/>
</dbReference>
<sequence>MCTTTVRTLPPHFGSVAEASAVDVRPSTVMRPPAPAVSVTLAVIDAINACEVTRADLVTWPTEQRARPNISESQSDDSDIVLGDIVRQGDEDDEVVDPVDRSVTWDGRAVQGIYMVSVRPFHTELGDTSTQRGVSGCDEKAPTPASPAVGNPPTKGGAEGGATTRIDARSLGRDDPDHGRQVVDVGDGDVLQQALPNRTHLYEPGPSSGITLRDRPGLLMTDYRLYSQKIFVQFNPAMACTDKMKTAFGNLSETGEHWTSTMTQHAVADVGHILKQALKFTVSNSELSGTRKRPKRFLDGLFSIGNIIGNLLNFAFSAVNSVEIHAVRRHVDELSVEYPRLRKQ</sequence>